<proteinExistence type="predicted"/>
<dbReference type="EMBL" id="BARW01012068">
    <property type="protein sequence ID" value="GAI80024.1"/>
    <property type="molecule type" value="Genomic_DNA"/>
</dbReference>
<organism evidence="1">
    <name type="scientific">marine sediment metagenome</name>
    <dbReference type="NCBI Taxonomy" id="412755"/>
    <lineage>
        <taxon>unclassified sequences</taxon>
        <taxon>metagenomes</taxon>
        <taxon>ecological metagenomes</taxon>
    </lineage>
</organism>
<name>X1TJ34_9ZZZZ</name>
<protein>
    <submittedName>
        <fullName evidence="1">Uncharacterized protein</fullName>
    </submittedName>
</protein>
<reference evidence="1" key="1">
    <citation type="journal article" date="2014" name="Front. Microbiol.">
        <title>High frequency of phylogenetically diverse reductive dehalogenase-homologous genes in deep subseafloor sedimentary metagenomes.</title>
        <authorList>
            <person name="Kawai M."/>
            <person name="Futagami T."/>
            <person name="Toyoda A."/>
            <person name="Takaki Y."/>
            <person name="Nishi S."/>
            <person name="Hori S."/>
            <person name="Arai W."/>
            <person name="Tsubouchi T."/>
            <person name="Morono Y."/>
            <person name="Uchiyama I."/>
            <person name="Ito T."/>
            <person name="Fujiyama A."/>
            <person name="Inagaki F."/>
            <person name="Takami H."/>
        </authorList>
    </citation>
    <scope>NUCLEOTIDE SEQUENCE</scope>
    <source>
        <strain evidence="1">Expedition CK06-06</strain>
    </source>
</reference>
<comment type="caution">
    <text evidence="1">The sequence shown here is derived from an EMBL/GenBank/DDBJ whole genome shotgun (WGS) entry which is preliminary data.</text>
</comment>
<evidence type="ECO:0000313" key="1">
    <source>
        <dbReference type="EMBL" id="GAI80024.1"/>
    </source>
</evidence>
<gene>
    <name evidence="1" type="ORF">S12H4_22941</name>
</gene>
<accession>X1TJ34</accession>
<dbReference type="AlphaFoldDB" id="X1TJ34"/>
<sequence>MGQLNPANNPKILMKTKKYIQADEPPPSNANPSITIASPLNIEIITIIFLREYLSIKCPNTNPEIEADHDSTAINIPISKA</sequence>